<evidence type="ECO:0000256" key="2">
    <source>
        <dbReference type="ARBA" id="ARBA00007511"/>
    </source>
</evidence>
<dbReference type="Proteomes" id="UP001596022">
    <property type="component" value="Unassembled WGS sequence"/>
</dbReference>
<evidence type="ECO:0000256" key="3">
    <source>
        <dbReference type="ARBA" id="ARBA00022692"/>
    </source>
</evidence>
<feature type="transmembrane region" description="Helical" evidence="6">
    <location>
        <begin position="198"/>
        <end position="217"/>
    </location>
</feature>
<feature type="transmembrane region" description="Helical" evidence="6">
    <location>
        <begin position="158"/>
        <end position="178"/>
    </location>
</feature>
<dbReference type="NCBIfam" id="TIGR03717">
    <property type="entry name" value="R_switched_YjbE"/>
    <property type="match status" value="1"/>
</dbReference>
<feature type="transmembrane region" description="Helical" evidence="6">
    <location>
        <begin position="98"/>
        <end position="123"/>
    </location>
</feature>
<reference evidence="8" key="1">
    <citation type="journal article" date="2019" name="Int. J. Syst. Evol. Microbiol.">
        <title>The Global Catalogue of Microorganisms (GCM) 10K type strain sequencing project: providing services to taxonomists for standard genome sequencing and annotation.</title>
        <authorList>
            <consortium name="The Broad Institute Genomics Platform"/>
            <consortium name="The Broad Institute Genome Sequencing Center for Infectious Disease"/>
            <person name="Wu L."/>
            <person name="Ma J."/>
        </authorList>
    </citation>
    <scope>NUCLEOTIDE SEQUENCE [LARGE SCALE GENOMIC DNA]</scope>
    <source>
        <strain evidence="8">CGMCC 1.16306</strain>
    </source>
</reference>
<keyword evidence="3 6" id="KW-0812">Transmembrane</keyword>
<dbReference type="InterPro" id="IPR022301">
    <property type="entry name" value="Integral_membrane_YjbE"/>
</dbReference>
<gene>
    <name evidence="7" type="ORF">ACFO4N_14540</name>
</gene>
<comment type="similarity">
    <text evidence="2">Belongs to the TerC family.</text>
</comment>
<dbReference type="EMBL" id="JBHSFW010000013">
    <property type="protein sequence ID" value="MFC4619928.1"/>
    <property type="molecule type" value="Genomic_DNA"/>
</dbReference>
<accession>A0ABV9GNW2</accession>
<evidence type="ECO:0000313" key="7">
    <source>
        <dbReference type="EMBL" id="MFC4619928.1"/>
    </source>
</evidence>
<keyword evidence="4 6" id="KW-1133">Transmembrane helix</keyword>
<evidence type="ECO:0000313" key="8">
    <source>
        <dbReference type="Proteomes" id="UP001596022"/>
    </source>
</evidence>
<comment type="caution">
    <text evidence="7">The sequence shown here is derived from an EMBL/GenBank/DDBJ whole genome shotgun (WGS) entry which is preliminary data.</text>
</comment>
<dbReference type="PANTHER" id="PTHR30238:SF4">
    <property type="entry name" value="SLL1022 PROTEIN"/>
    <property type="match status" value="1"/>
</dbReference>
<dbReference type="Pfam" id="PF03741">
    <property type="entry name" value="TerC"/>
    <property type="match status" value="1"/>
</dbReference>
<sequence>MDVDFIFDLLKIVLINIVLSGDNAVVIALACRRLPSDQQKKAIFFGSFGAILLRIVLTFVAVWLLDVPFLKIVGAVLLIWIAVNLLKGDDDAEVAASSNLFGAVRTIIIADLVMSLDNVVAVAGAANDNIWLIIIGLAVSIPLIVWGSQLLMKLMKRFPIIVILGAALLGYTAGEMFVEDPTIHEWIDDAGWIVDQGIPILIAFLVVIIGEYINYHLQKKREKERFQEH</sequence>
<evidence type="ECO:0000256" key="6">
    <source>
        <dbReference type="SAM" id="Phobius"/>
    </source>
</evidence>
<feature type="transmembrane region" description="Helical" evidence="6">
    <location>
        <begin position="69"/>
        <end position="86"/>
    </location>
</feature>
<evidence type="ECO:0000256" key="5">
    <source>
        <dbReference type="ARBA" id="ARBA00023136"/>
    </source>
</evidence>
<proteinExistence type="inferred from homology"/>
<dbReference type="InterPro" id="IPR005496">
    <property type="entry name" value="Integral_membrane_TerC"/>
</dbReference>
<feature type="transmembrane region" description="Helical" evidence="6">
    <location>
        <begin position="129"/>
        <end position="146"/>
    </location>
</feature>
<keyword evidence="8" id="KW-1185">Reference proteome</keyword>
<keyword evidence="5 6" id="KW-0472">Membrane</keyword>
<evidence type="ECO:0000256" key="4">
    <source>
        <dbReference type="ARBA" id="ARBA00022989"/>
    </source>
</evidence>
<dbReference type="RefSeq" id="WP_376847016.1">
    <property type="nucleotide sequence ID" value="NZ_JBHSFW010000013.1"/>
</dbReference>
<feature type="transmembrane region" description="Helical" evidence="6">
    <location>
        <begin position="43"/>
        <end position="63"/>
    </location>
</feature>
<evidence type="ECO:0000256" key="1">
    <source>
        <dbReference type="ARBA" id="ARBA00004141"/>
    </source>
</evidence>
<organism evidence="7 8">
    <name type="scientific">Camelliibacillus cellulosilyticus</name>
    <dbReference type="NCBI Taxonomy" id="2174486"/>
    <lineage>
        <taxon>Bacteria</taxon>
        <taxon>Bacillati</taxon>
        <taxon>Bacillota</taxon>
        <taxon>Bacilli</taxon>
        <taxon>Bacillales</taxon>
        <taxon>Sporolactobacillaceae</taxon>
        <taxon>Camelliibacillus</taxon>
    </lineage>
</organism>
<protein>
    <submittedName>
        <fullName evidence="7">TerC family protein</fullName>
    </submittedName>
</protein>
<feature type="transmembrane region" description="Helical" evidence="6">
    <location>
        <begin position="12"/>
        <end position="31"/>
    </location>
</feature>
<comment type="subcellular location">
    <subcellularLocation>
        <location evidence="1">Membrane</location>
        <topology evidence="1">Multi-pass membrane protein</topology>
    </subcellularLocation>
</comment>
<dbReference type="PANTHER" id="PTHR30238">
    <property type="entry name" value="MEMBRANE BOUND PREDICTED REDOX MODULATOR"/>
    <property type="match status" value="1"/>
</dbReference>
<name>A0ABV9GNW2_9BACL</name>